<organism evidence="2 3">
    <name type="scientific">Thermoflavimicrobium dichotomicum</name>
    <dbReference type="NCBI Taxonomy" id="46223"/>
    <lineage>
        <taxon>Bacteria</taxon>
        <taxon>Bacillati</taxon>
        <taxon>Bacillota</taxon>
        <taxon>Bacilli</taxon>
        <taxon>Bacillales</taxon>
        <taxon>Thermoactinomycetaceae</taxon>
        <taxon>Thermoflavimicrobium</taxon>
    </lineage>
</organism>
<dbReference type="EMBL" id="FORR01000006">
    <property type="protein sequence ID" value="SFJ26260.1"/>
    <property type="molecule type" value="Genomic_DNA"/>
</dbReference>
<accession>A0A1I3PXU6</accession>
<dbReference type="STRING" id="46223.SAMN05421852_106158"/>
<dbReference type="PANTHER" id="PTHR47237">
    <property type="entry name" value="SLL0310 PROTEIN"/>
    <property type="match status" value="1"/>
</dbReference>
<evidence type="ECO:0000313" key="3">
    <source>
        <dbReference type="Proteomes" id="UP000199545"/>
    </source>
</evidence>
<keyword evidence="2" id="KW-0808">Transferase</keyword>
<dbReference type="Gene3D" id="3.40.630.90">
    <property type="match status" value="1"/>
</dbReference>
<name>A0A1I3PXU6_9BACL</name>
<dbReference type="InterPro" id="IPR000182">
    <property type="entry name" value="GNAT_dom"/>
</dbReference>
<reference evidence="2 3" key="1">
    <citation type="submission" date="2016-10" db="EMBL/GenBank/DDBJ databases">
        <authorList>
            <person name="de Groot N.N."/>
        </authorList>
    </citation>
    <scope>NUCLEOTIDE SEQUENCE [LARGE SCALE GENOMIC DNA]</scope>
    <source>
        <strain evidence="2 3">DSM 44778</strain>
    </source>
</reference>
<feature type="domain" description="N-acetyltransferase" evidence="1">
    <location>
        <begin position="12"/>
        <end position="145"/>
    </location>
</feature>
<dbReference type="InterPro" id="IPR052729">
    <property type="entry name" value="Acyl/Acetyltrans_Enzymes"/>
</dbReference>
<proteinExistence type="predicted"/>
<sequence length="290" mass="32271">MPSNHIHLNHSLVIEQLTSHDIQDIVNLSTLLGWDYSAEEIHLILETGFLFGHRNHRGKVISTAAIFPYKKNFASLGVVMVDPDFRRRGLATQLVQKCMETVSGIPIMLIATEEGKPLYEKLGFKTAGTLYKLIAQKYKGTQTVHVDDYTIHSLTDAHMKAILKLDQQAFGADRGTFLKKRIKQATLRAVLLNQSKEVAGYALGVQTPELLIIGPVIAPNSLAASLLVQHIASRHPGPMRIDIPSEHPSLSDFLISNGFEIVRQPPVMTYHFDHFPNRPHLFALAAQAYG</sequence>
<keyword evidence="3" id="KW-1185">Reference proteome</keyword>
<dbReference type="RefSeq" id="WP_093229530.1">
    <property type="nucleotide sequence ID" value="NZ_FORR01000006.1"/>
</dbReference>
<dbReference type="InterPro" id="IPR041496">
    <property type="entry name" value="YitH/HolE_GNAT"/>
</dbReference>
<gene>
    <name evidence="2" type="ORF">SAMN05421852_106158</name>
</gene>
<evidence type="ECO:0000259" key="1">
    <source>
        <dbReference type="PROSITE" id="PS51186"/>
    </source>
</evidence>
<dbReference type="CDD" id="cd04301">
    <property type="entry name" value="NAT_SF"/>
    <property type="match status" value="1"/>
</dbReference>
<dbReference type="InterPro" id="IPR016181">
    <property type="entry name" value="Acyl_CoA_acyltransferase"/>
</dbReference>
<dbReference type="OrthoDB" id="8453373at2"/>
<dbReference type="Pfam" id="PF18014">
    <property type="entry name" value="Acetyltransf_18"/>
    <property type="match status" value="1"/>
</dbReference>
<evidence type="ECO:0000313" key="2">
    <source>
        <dbReference type="EMBL" id="SFJ26260.1"/>
    </source>
</evidence>
<dbReference type="SUPFAM" id="SSF55729">
    <property type="entry name" value="Acyl-CoA N-acyltransferases (Nat)"/>
    <property type="match status" value="1"/>
</dbReference>
<dbReference type="Pfam" id="PF13508">
    <property type="entry name" value="Acetyltransf_7"/>
    <property type="match status" value="1"/>
</dbReference>
<dbReference type="GO" id="GO:0016747">
    <property type="term" value="F:acyltransferase activity, transferring groups other than amino-acyl groups"/>
    <property type="evidence" value="ECO:0007669"/>
    <property type="project" value="InterPro"/>
</dbReference>
<dbReference type="AlphaFoldDB" id="A0A1I3PXU6"/>
<dbReference type="Proteomes" id="UP000199545">
    <property type="component" value="Unassembled WGS sequence"/>
</dbReference>
<protein>
    <submittedName>
        <fullName evidence="2">Predicted acetyltransferase</fullName>
    </submittedName>
</protein>
<dbReference type="Gene3D" id="3.40.630.30">
    <property type="match status" value="1"/>
</dbReference>
<dbReference type="PROSITE" id="PS51186">
    <property type="entry name" value="GNAT"/>
    <property type="match status" value="1"/>
</dbReference>
<dbReference type="PANTHER" id="PTHR47237:SF2">
    <property type="entry name" value="BLL4206 PROTEIN"/>
    <property type="match status" value="1"/>
</dbReference>